<evidence type="ECO:0000256" key="5">
    <source>
        <dbReference type="SAM" id="SignalP"/>
    </source>
</evidence>
<dbReference type="GeneID" id="42309249"/>
<dbReference type="Proteomes" id="UP000182836">
    <property type="component" value="Unassembled WGS sequence"/>
</dbReference>
<keyword evidence="4" id="KW-0029">Amino-acid transport</keyword>
<comment type="similarity">
    <text evidence="1">Belongs to the leucine-binding protein family.</text>
</comment>
<evidence type="ECO:0000256" key="1">
    <source>
        <dbReference type="ARBA" id="ARBA00010062"/>
    </source>
</evidence>
<organism evidence="7 9">
    <name type="scientific">Aneurinibacillus migulanus</name>
    <name type="common">Bacillus migulanus</name>
    <dbReference type="NCBI Taxonomy" id="47500"/>
    <lineage>
        <taxon>Bacteria</taxon>
        <taxon>Bacillati</taxon>
        <taxon>Bacillota</taxon>
        <taxon>Bacilli</taxon>
        <taxon>Bacillales</taxon>
        <taxon>Paenibacillaceae</taxon>
        <taxon>Aneurinibacillus group</taxon>
        <taxon>Aneurinibacillus</taxon>
    </lineage>
</organism>
<evidence type="ECO:0000259" key="6">
    <source>
        <dbReference type="Pfam" id="PF13458"/>
    </source>
</evidence>
<dbReference type="InterPro" id="IPR000709">
    <property type="entry name" value="Leu_Ile_Val-bd"/>
</dbReference>
<dbReference type="InterPro" id="IPR028081">
    <property type="entry name" value="Leu-bd"/>
</dbReference>
<dbReference type="PANTHER" id="PTHR30483">
    <property type="entry name" value="LEUCINE-SPECIFIC-BINDING PROTEIN"/>
    <property type="match status" value="1"/>
</dbReference>
<dbReference type="PRINTS" id="PR00337">
    <property type="entry name" value="LEUILEVALBP"/>
</dbReference>
<dbReference type="EMBL" id="FNED01000015">
    <property type="protein sequence ID" value="SDJ30406.1"/>
    <property type="molecule type" value="Genomic_DNA"/>
</dbReference>
<accession>A0A0D1XFN7</accession>
<reference evidence="7 9" key="1">
    <citation type="submission" date="2015-07" db="EMBL/GenBank/DDBJ databases">
        <title>Fjat-14205 dsm 2895.</title>
        <authorList>
            <person name="Liu B."/>
            <person name="Wang J."/>
            <person name="Zhu Y."/>
            <person name="Liu G."/>
            <person name="Chen Q."/>
            <person name="Chen Z."/>
            <person name="Lan J."/>
            <person name="Che J."/>
            <person name="Ge C."/>
            <person name="Shi H."/>
            <person name="Pan Z."/>
            <person name="Liu X."/>
        </authorList>
    </citation>
    <scope>NUCLEOTIDE SEQUENCE [LARGE SCALE GENOMIC DNA]</scope>
    <source>
        <strain evidence="7 9">DSM 2895</strain>
    </source>
</reference>
<dbReference type="InterPro" id="IPR051010">
    <property type="entry name" value="BCAA_transport"/>
</dbReference>
<dbReference type="Pfam" id="PF13458">
    <property type="entry name" value="Peripla_BP_6"/>
    <property type="match status" value="1"/>
</dbReference>
<keyword evidence="3 5" id="KW-0732">Signal</keyword>
<evidence type="ECO:0000256" key="4">
    <source>
        <dbReference type="ARBA" id="ARBA00022970"/>
    </source>
</evidence>
<feature type="signal peptide" evidence="5">
    <location>
        <begin position="1"/>
        <end position="22"/>
    </location>
</feature>
<evidence type="ECO:0000313" key="8">
    <source>
        <dbReference type="EMBL" id="SDJ30406.1"/>
    </source>
</evidence>
<dbReference type="GO" id="GO:0006865">
    <property type="term" value="P:amino acid transport"/>
    <property type="evidence" value="ECO:0007669"/>
    <property type="project" value="UniProtKB-KW"/>
</dbReference>
<dbReference type="PANTHER" id="PTHR30483:SF6">
    <property type="entry name" value="PERIPLASMIC BINDING PROTEIN OF ABC TRANSPORTER FOR NATURAL AMINO ACIDS"/>
    <property type="match status" value="1"/>
</dbReference>
<reference evidence="8 10" key="2">
    <citation type="submission" date="2016-10" db="EMBL/GenBank/DDBJ databases">
        <authorList>
            <person name="de Groot N.N."/>
        </authorList>
    </citation>
    <scope>NUCLEOTIDE SEQUENCE [LARGE SCALE GENOMIC DNA]</scope>
    <source>
        <strain evidence="8 10">DSM 2895</strain>
    </source>
</reference>
<dbReference type="PATRIC" id="fig|47500.12.peg.5653"/>
<dbReference type="Gene3D" id="3.40.50.2300">
    <property type="match status" value="2"/>
</dbReference>
<feature type="chain" id="PRO_5041036676" evidence="5">
    <location>
        <begin position="23"/>
        <end position="399"/>
    </location>
</feature>
<keyword evidence="9" id="KW-1185">Reference proteome</keyword>
<evidence type="ECO:0000256" key="2">
    <source>
        <dbReference type="ARBA" id="ARBA00022448"/>
    </source>
</evidence>
<name>A0A0D1XFN7_ANEMI</name>
<keyword evidence="2" id="KW-0813">Transport</keyword>
<dbReference type="PROSITE" id="PS51257">
    <property type="entry name" value="PROKAR_LIPOPROTEIN"/>
    <property type="match status" value="1"/>
</dbReference>
<feature type="domain" description="Leucine-binding protein" evidence="6">
    <location>
        <begin position="43"/>
        <end position="389"/>
    </location>
</feature>
<sequence length="399" mass="41834">MKKRKVAGIFLSLMLSAGMVVGCGGAKDTGSAGSGGQGASGDTIKIGANLELSGGTASYGQSAGQGIDLAVEEINKNGGINGKKLEVIKVDNKSEPAESTNAAIKLTSQEKVTAIIGPATSGAVLAEAQIAMDNKTVVITPAGTNTQITVGEDGKVKDYMFRTCFIDPFQGTVAANFASKELKVSNAAIFADNASDYAKGLAESFEKTFTANGGKVVAKEAYVAKDTDFRATLTRIKAANPDFIFIPGYYEEVGLIIKQAREMGIQAPLMGGDGWDSPTLVELAGKDALNNAYTIAHYASDDPDPKIKEFVKAFKAKYSGKSPNGFNALGYDSVYFLADGLKRAGDLDPVKIKDALAQTKDLSLVSGKFTVDPQHNPIKAATILKFENGTQKFAAKVNP</sequence>
<evidence type="ECO:0000313" key="7">
    <source>
        <dbReference type="EMBL" id="KON84355.1"/>
    </source>
</evidence>
<evidence type="ECO:0000313" key="10">
    <source>
        <dbReference type="Proteomes" id="UP000182836"/>
    </source>
</evidence>
<dbReference type="OrthoDB" id="9783240at2"/>
<dbReference type="Proteomes" id="UP000037269">
    <property type="component" value="Unassembled WGS sequence"/>
</dbReference>
<protein>
    <submittedName>
        <fullName evidence="8">Amino acid/amide ABC transporter substrate-binding protein, HAAT family</fullName>
    </submittedName>
    <submittedName>
        <fullName evidence="7">Ethanolamine utilization protein EutJ</fullName>
    </submittedName>
</protein>
<dbReference type="CDD" id="cd06347">
    <property type="entry name" value="PBP1_ABC_LivK_ligand_binding-like"/>
    <property type="match status" value="1"/>
</dbReference>
<dbReference type="EMBL" id="LGUG01000013">
    <property type="protein sequence ID" value="KON84355.1"/>
    <property type="molecule type" value="Genomic_DNA"/>
</dbReference>
<dbReference type="STRING" id="47500.AF333_29405"/>
<dbReference type="SUPFAM" id="SSF53822">
    <property type="entry name" value="Periplasmic binding protein-like I"/>
    <property type="match status" value="1"/>
</dbReference>
<evidence type="ECO:0000256" key="3">
    <source>
        <dbReference type="ARBA" id="ARBA00022729"/>
    </source>
</evidence>
<gene>
    <name evidence="7" type="ORF">AF333_29405</name>
    <name evidence="8" type="ORF">SAMN04487909_11574</name>
</gene>
<dbReference type="InterPro" id="IPR028082">
    <property type="entry name" value="Peripla_BP_I"/>
</dbReference>
<proteinExistence type="inferred from homology"/>
<dbReference type="AlphaFoldDB" id="A0A0D1XFN7"/>
<evidence type="ECO:0000313" key="9">
    <source>
        <dbReference type="Proteomes" id="UP000037269"/>
    </source>
</evidence>
<dbReference type="RefSeq" id="WP_043067099.1">
    <property type="nucleotide sequence ID" value="NZ_BJOA01000147.1"/>
</dbReference>